<evidence type="ECO:0000313" key="2">
    <source>
        <dbReference type="Proteomes" id="UP000814033"/>
    </source>
</evidence>
<comment type="caution">
    <text evidence="1">The sequence shown here is derived from an EMBL/GenBank/DDBJ whole genome shotgun (WGS) entry which is preliminary data.</text>
</comment>
<dbReference type="Proteomes" id="UP000814033">
    <property type="component" value="Unassembled WGS sequence"/>
</dbReference>
<name>A0ACB8S079_9AGAM</name>
<reference evidence="1" key="1">
    <citation type="submission" date="2021-02" db="EMBL/GenBank/DDBJ databases">
        <authorList>
            <consortium name="DOE Joint Genome Institute"/>
            <person name="Ahrendt S."/>
            <person name="Looney B.P."/>
            <person name="Miyauchi S."/>
            <person name="Morin E."/>
            <person name="Drula E."/>
            <person name="Courty P.E."/>
            <person name="Chicoki N."/>
            <person name="Fauchery L."/>
            <person name="Kohler A."/>
            <person name="Kuo A."/>
            <person name="Labutti K."/>
            <person name="Pangilinan J."/>
            <person name="Lipzen A."/>
            <person name="Riley R."/>
            <person name="Andreopoulos W."/>
            <person name="He G."/>
            <person name="Johnson J."/>
            <person name="Barry K.W."/>
            <person name="Grigoriev I.V."/>
            <person name="Nagy L."/>
            <person name="Hibbett D."/>
            <person name="Henrissat B."/>
            <person name="Matheny P.B."/>
            <person name="Labbe J."/>
            <person name="Martin F."/>
        </authorList>
    </citation>
    <scope>NUCLEOTIDE SEQUENCE</scope>
    <source>
        <strain evidence="1">FP105234-sp</strain>
    </source>
</reference>
<dbReference type="EMBL" id="MU275867">
    <property type="protein sequence ID" value="KAI0049959.1"/>
    <property type="molecule type" value="Genomic_DNA"/>
</dbReference>
<proteinExistence type="predicted"/>
<sequence length="413" mass="44793">MQLPTVDNVRIRNTQDVHRIFYAVHRGILPMISRRLDAKERDALASGCCYAWEDRGPHAITGLGIERFTEGRHWSASRVRDEFLFYYEKWEPPKNKNGDGPSTESAPRDWDPLVKQTYSVFVNDGSSHRRKWHLTAYFTQATVDRLGTVDDIPALHHLTVPPGMFRSSRTIKSRRGAAPAPAEPVASSSSPPAARVYAQFPSTQRPAPGPPPAQTYAFEHTTPAAPPPPAPQYAHTHAPAYPAPAAYPPPSPAPPYAPPPPPHQEVYAWQQMPGTPPPPADAPAALRHTSYFYPPGTEVYGSWDAFAAGAPYVPWACGRSVSPAPSSATSRSGSSSASAQTPDPDPGAALPRVDFPEPRVGGNSHGAREELAGAGGGGLETQSGLAPLNKLVRFNPYRRDPIDDRMMLRLCGT</sequence>
<evidence type="ECO:0000313" key="1">
    <source>
        <dbReference type="EMBL" id="KAI0049959.1"/>
    </source>
</evidence>
<reference evidence="1" key="2">
    <citation type="journal article" date="2022" name="New Phytol.">
        <title>Evolutionary transition to the ectomycorrhizal habit in the genomes of a hyperdiverse lineage of mushroom-forming fungi.</title>
        <authorList>
            <person name="Looney B."/>
            <person name="Miyauchi S."/>
            <person name="Morin E."/>
            <person name="Drula E."/>
            <person name="Courty P.E."/>
            <person name="Kohler A."/>
            <person name="Kuo A."/>
            <person name="LaButti K."/>
            <person name="Pangilinan J."/>
            <person name="Lipzen A."/>
            <person name="Riley R."/>
            <person name="Andreopoulos W."/>
            <person name="He G."/>
            <person name="Johnson J."/>
            <person name="Nolan M."/>
            <person name="Tritt A."/>
            <person name="Barry K.W."/>
            <person name="Grigoriev I.V."/>
            <person name="Nagy L.G."/>
            <person name="Hibbett D."/>
            <person name="Henrissat B."/>
            <person name="Matheny P.B."/>
            <person name="Labbe J."/>
            <person name="Martin F.M."/>
        </authorList>
    </citation>
    <scope>NUCLEOTIDE SEQUENCE</scope>
    <source>
        <strain evidence="1">FP105234-sp</strain>
    </source>
</reference>
<accession>A0ACB8S079</accession>
<organism evidence="1 2">
    <name type="scientific">Auriscalpium vulgare</name>
    <dbReference type="NCBI Taxonomy" id="40419"/>
    <lineage>
        <taxon>Eukaryota</taxon>
        <taxon>Fungi</taxon>
        <taxon>Dikarya</taxon>
        <taxon>Basidiomycota</taxon>
        <taxon>Agaricomycotina</taxon>
        <taxon>Agaricomycetes</taxon>
        <taxon>Russulales</taxon>
        <taxon>Auriscalpiaceae</taxon>
        <taxon>Auriscalpium</taxon>
    </lineage>
</organism>
<keyword evidence="2" id="KW-1185">Reference proteome</keyword>
<protein>
    <submittedName>
        <fullName evidence="1">Uncharacterized protein</fullName>
    </submittedName>
</protein>
<gene>
    <name evidence="1" type="ORF">FA95DRAFT_1603964</name>
</gene>